<keyword evidence="2" id="KW-1133">Transmembrane helix</keyword>
<feature type="transmembrane region" description="Helical" evidence="2">
    <location>
        <begin position="334"/>
        <end position="362"/>
    </location>
</feature>
<accession>A0A0J8GMX3</accession>
<feature type="transmembrane region" description="Helical" evidence="2">
    <location>
        <begin position="417"/>
        <end position="440"/>
    </location>
</feature>
<dbReference type="RefSeq" id="WP_048694727.1">
    <property type="nucleotide sequence ID" value="NZ_KQ130502.1"/>
</dbReference>
<dbReference type="GO" id="GO:0005886">
    <property type="term" value="C:plasma membrane"/>
    <property type="evidence" value="ECO:0007669"/>
    <property type="project" value="TreeGrafter"/>
</dbReference>
<dbReference type="GO" id="GO:0008643">
    <property type="term" value="P:carbohydrate transport"/>
    <property type="evidence" value="ECO:0007669"/>
    <property type="project" value="InterPro"/>
</dbReference>
<evidence type="ECO:0000313" key="4">
    <source>
        <dbReference type="Proteomes" id="UP000037600"/>
    </source>
</evidence>
<dbReference type="OrthoDB" id="181905at2"/>
<feature type="transmembrane region" description="Helical" evidence="2">
    <location>
        <begin position="240"/>
        <end position="268"/>
    </location>
</feature>
<dbReference type="EMBL" id="LAZL01000030">
    <property type="protein sequence ID" value="KMT64162.1"/>
    <property type="molecule type" value="Genomic_DNA"/>
</dbReference>
<dbReference type="PANTHER" id="PTHR11328:SF28">
    <property type="entry name" value="MAJOR FACILITATOR SUPERFAMILY DOMAIN-CONTAINING PROTEIN 12"/>
    <property type="match status" value="1"/>
</dbReference>
<feature type="transmembrane region" description="Helical" evidence="2">
    <location>
        <begin position="85"/>
        <end position="107"/>
    </location>
</feature>
<feature type="transmembrane region" description="Helical" evidence="2">
    <location>
        <begin position="113"/>
        <end position="130"/>
    </location>
</feature>
<gene>
    <name evidence="3" type="ORF">XM47_15955</name>
</gene>
<evidence type="ECO:0000313" key="3">
    <source>
        <dbReference type="EMBL" id="KMT64162.1"/>
    </source>
</evidence>
<feature type="transmembrane region" description="Helical" evidence="2">
    <location>
        <begin position="383"/>
        <end position="405"/>
    </location>
</feature>
<dbReference type="STRING" id="1513271.XM47_15955"/>
<keyword evidence="2" id="KW-0812">Transmembrane</keyword>
<dbReference type="Gene3D" id="1.20.1250.20">
    <property type="entry name" value="MFS general substrate transporter like domains"/>
    <property type="match status" value="1"/>
</dbReference>
<dbReference type="AlphaFoldDB" id="A0A0J8GMX3"/>
<proteinExistence type="inferred from homology"/>
<feature type="transmembrane region" description="Helical" evidence="2">
    <location>
        <begin position="45"/>
        <end position="64"/>
    </location>
</feature>
<feature type="transmembrane region" description="Helical" evidence="2">
    <location>
        <begin position="280"/>
        <end position="300"/>
    </location>
</feature>
<evidence type="ECO:0008006" key="5">
    <source>
        <dbReference type="Google" id="ProtNLM"/>
    </source>
</evidence>
<dbReference type="PANTHER" id="PTHR11328">
    <property type="entry name" value="MAJOR FACILITATOR SUPERFAMILY DOMAIN-CONTAINING PROTEIN"/>
    <property type="match status" value="1"/>
</dbReference>
<feature type="transmembrane region" description="Helical" evidence="2">
    <location>
        <begin position="175"/>
        <end position="208"/>
    </location>
</feature>
<evidence type="ECO:0000256" key="1">
    <source>
        <dbReference type="ARBA" id="ARBA00009617"/>
    </source>
</evidence>
<organism evidence="3 4">
    <name type="scientific">Catenovulum maritimum</name>
    <dbReference type="NCBI Taxonomy" id="1513271"/>
    <lineage>
        <taxon>Bacteria</taxon>
        <taxon>Pseudomonadati</taxon>
        <taxon>Pseudomonadota</taxon>
        <taxon>Gammaproteobacteria</taxon>
        <taxon>Alteromonadales</taxon>
        <taxon>Alteromonadaceae</taxon>
        <taxon>Catenovulum</taxon>
    </lineage>
</organism>
<sequence length="464" mass="52047">MVHSRIISANFKHKFILGLGFFAIFFTFQGISVLAVPYYQMTLGIDPFLLGLAIKLPLLIFTFMSPFVGQVSDRCKSQFGRRRPFILFFPWLSCLAFGAIWMVPAVWTPQAQLIYFSLFVSAFYFFSIWWTVPMKCLAYEATTDYDERTNVMGFVSYFFKFGSLIYHWLFPISQLAIFGTVAVGIMFVGWGIGIFGIALLAIIPAIFLKENKRVNTPNKPDEIGLFKSIQQILKHKNMRILMGIMCAQIFFGVLSASMDSYVLVYHMFEGDIKLGTTWKGVLSTSYAIFGIIAIALWTYLSSKIGKVATFKIVCWLTCFGGLAKWFIYNPGNEYWLILDAVLCTSMWVSIGVLIASMLADMIDKDELEHAERREGLFVSLKAWAVKCAGSIAVILAGLLLNLIGFDALLAGDQSTQTIILMKSILCIGTILGAAISLLLINQYDLTKEELIQIQSLLKQGKAES</sequence>
<reference evidence="3 4" key="1">
    <citation type="submission" date="2015-04" db="EMBL/GenBank/DDBJ databases">
        <title>Draft Genome Sequence of the Novel Agar-Digesting Marine Bacterium Q1.</title>
        <authorList>
            <person name="Li Y."/>
            <person name="Li D."/>
            <person name="Chen G."/>
            <person name="Du Z."/>
        </authorList>
    </citation>
    <scope>NUCLEOTIDE SEQUENCE [LARGE SCALE GENOMIC DNA]</scope>
    <source>
        <strain evidence="3 4">Q1</strain>
    </source>
</reference>
<comment type="caution">
    <text evidence="3">The sequence shown here is derived from an EMBL/GenBank/DDBJ whole genome shotgun (WGS) entry which is preliminary data.</text>
</comment>
<feature type="transmembrane region" description="Helical" evidence="2">
    <location>
        <begin position="312"/>
        <end position="328"/>
    </location>
</feature>
<dbReference type="InterPro" id="IPR039672">
    <property type="entry name" value="MFS_2"/>
</dbReference>
<dbReference type="SUPFAM" id="SSF103473">
    <property type="entry name" value="MFS general substrate transporter"/>
    <property type="match status" value="1"/>
</dbReference>
<evidence type="ECO:0000256" key="2">
    <source>
        <dbReference type="SAM" id="Phobius"/>
    </source>
</evidence>
<protein>
    <recommendedName>
        <fullName evidence="5">Sodium:melibiose symporter</fullName>
    </recommendedName>
</protein>
<dbReference type="Proteomes" id="UP000037600">
    <property type="component" value="Unassembled WGS sequence"/>
</dbReference>
<feature type="transmembrane region" description="Helical" evidence="2">
    <location>
        <begin position="151"/>
        <end position="169"/>
    </location>
</feature>
<keyword evidence="2" id="KW-0472">Membrane</keyword>
<dbReference type="Pfam" id="PF13347">
    <property type="entry name" value="MFS_2"/>
    <property type="match status" value="1"/>
</dbReference>
<dbReference type="GO" id="GO:0015293">
    <property type="term" value="F:symporter activity"/>
    <property type="evidence" value="ECO:0007669"/>
    <property type="project" value="InterPro"/>
</dbReference>
<name>A0A0J8GMX3_9ALTE</name>
<feature type="transmembrane region" description="Helical" evidence="2">
    <location>
        <begin position="15"/>
        <end position="39"/>
    </location>
</feature>
<keyword evidence="4" id="KW-1185">Reference proteome</keyword>
<comment type="similarity">
    <text evidence="1">Belongs to the sodium:galactoside symporter (TC 2.A.2) family.</text>
</comment>
<dbReference type="InterPro" id="IPR036259">
    <property type="entry name" value="MFS_trans_sf"/>
</dbReference>